<reference evidence="12 13" key="1">
    <citation type="submission" date="2017-04" db="EMBL/GenBank/DDBJ databases">
        <title>Complete Genome Sequence of Streptomyces gilvosporeus F607, a Capable Producer of Natamycin.</title>
        <authorList>
            <person name="Zong G."/>
            <person name="Zhong C."/>
            <person name="Fu J."/>
            <person name="Qin R."/>
            <person name="Cao G."/>
        </authorList>
    </citation>
    <scope>NUCLEOTIDE SEQUENCE [LARGE SCALE GENOMIC DNA]</scope>
    <source>
        <strain evidence="12 13">F607</strain>
    </source>
</reference>
<dbReference type="PROSITE" id="PS51332">
    <property type="entry name" value="B12_BINDING"/>
    <property type="match status" value="1"/>
</dbReference>
<dbReference type="InterPro" id="IPR006638">
    <property type="entry name" value="Elp3/MiaA/NifB-like_rSAM"/>
</dbReference>
<sequence>MEASTMSVLDRRIRDPRFLCMYAPLQYYPDEVYRPDCSLALPYLHAALRAAGFDADLLDTSIGRPGQDDLADTFYRKTMVPEIGSGMFRIGMTPERILEEAEPYDVIAVSSIFTQQTARCLEMAQLIKSAFPEKIMVAGGVNARSLRGLFFDSGYDVIFLSEGEKPLVAFADYLRSGSPSLDAVPSICFRHDGRIVTTRAGRPTTDLDEYPMPSWDALPNEQYWDISVLWGGRTDWMEDGQKPHFASILTSRGCPYRCTYCHISKERGGEAGEIGDLRFHSVERVERELDTLKGLGVDLVYINDDSLLAWKHRVHQVLDLMQKYDFELADINGVNIRHLFRRSAKNDRLVVDVELLEHLHAAGFRRIGLPFESGSQRVLDKYSTSKWRLDKCDVFDLVAVMREMGFTINGNFMVGYPDETLEELTKTFWLARRAMDAGLNGCGFFMVQPFPGTTLYDEAVANGQLDPSTRPDDMGFSKAQSPSPFRSLQIDPQVLQYARNLAYALLNRDQSSWLQLADGTVG</sequence>
<dbReference type="PROSITE" id="PS01278">
    <property type="entry name" value="MTTASE_RADICAL"/>
    <property type="match status" value="1"/>
</dbReference>
<dbReference type="RefSeq" id="WP_083102700.1">
    <property type="nucleotide sequence ID" value="NZ_CP020569.1"/>
</dbReference>
<dbReference type="Gene3D" id="3.40.50.280">
    <property type="entry name" value="Cobalamin-binding domain"/>
    <property type="match status" value="1"/>
</dbReference>
<dbReference type="EMBL" id="CP020569">
    <property type="protein sequence ID" value="ARF53270.1"/>
    <property type="molecule type" value="Genomic_DNA"/>
</dbReference>
<dbReference type="GO" id="GO:0046872">
    <property type="term" value="F:metal ion binding"/>
    <property type="evidence" value="ECO:0007669"/>
    <property type="project" value="UniProtKB-KW"/>
</dbReference>
<dbReference type="InterPro" id="IPR058240">
    <property type="entry name" value="rSAM_sf"/>
</dbReference>
<dbReference type="PANTHER" id="PTHR43409">
    <property type="entry name" value="ANAEROBIC MAGNESIUM-PROTOPORPHYRIN IX MONOMETHYL ESTER CYCLASE-RELATED"/>
    <property type="match status" value="1"/>
</dbReference>
<feature type="region of interest" description="Disordered" evidence="9">
    <location>
        <begin position="463"/>
        <end position="484"/>
    </location>
</feature>
<dbReference type="PROSITE" id="PS51918">
    <property type="entry name" value="RADICAL_SAM"/>
    <property type="match status" value="1"/>
</dbReference>
<accession>A0A1V0TK70</accession>
<evidence type="ECO:0000256" key="8">
    <source>
        <dbReference type="ARBA" id="ARBA00023014"/>
    </source>
</evidence>
<keyword evidence="4" id="KW-0808">Transferase</keyword>
<dbReference type="GO" id="GO:0005829">
    <property type="term" value="C:cytosol"/>
    <property type="evidence" value="ECO:0007669"/>
    <property type="project" value="TreeGrafter"/>
</dbReference>
<keyword evidence="5" id="KW-0949">S-adenosyl-L-methionine</keyword>
<dbReference type="InterPro" id="IPR007197">
    <property type="entry name" value="rSAM"/>
</dbReference>
<dbReference type="Proteomes" id="UP000192726">
    <property type="component" value="Chromosome"/>
</dbReference>
<dbReference type="AlphaFoldDB" id="A0A1V0TK70"/>
<evidence type="ECO:0000256" key="6">
    <source>
        <dbReference type="ARBA" id="ARBA00022723"/>
    </source>
</evidence>
<evidence type="ECO:0000256" key="2">
    <source>
        <dbReference type="ARBA" id="ARBA00022485"/>
    </source>
</evidence>
<dbReference type="SFLD" id="SFLDS00029">
    <property type="entry name" value="Radical_SAM"/>
    <property type="match status" value="1"/>
</dbReference>
<dbReference type="InterPro" id="IPR051198">
    <property type="entry name" value="BchE-like"/>
</dbReference>
<dbReference type="InterPro" id="IPR020612">
    <property type="entry name" value="Methylthiotransferase_CS"/>
</dbReference>
<feature type="domain" description="Radical SAM core" evidence="11">
    <location>
        <begin position="240"/>
        <end position="491"/>
    </location>
</feature>
<evidence type="ECO:0000256" key="3">
    <source>
        <dbReference type="ARBA" id="ARBA00022603"/>
    </source>
</evidence>
<dbReference type="InterPro" id="IPR006158">
    <property type="entry name" value="Cobalamin-bd"/>
</dbReference>
<evidence type="ECO:0000259" key="11">
    <source>
        <dbReference type="PROSITE" id="PS51918"/>
    </source>
</evidence>
<dbReference type="InterPro" id="IPR034466">
    <property type="entry name" value="Methyltransferase_Class_B"/>
</dbReference>
<evidence type="ECO:0000256" key="9">
    <source>
        <dbReference type="SAM" id="MobiDB-lite"/>
    </source>
</evidence>
<evidence type="ECO:0000259" key="10">
    <source>
        <dbReference type="PROSITE" id="PS51332"/>
    </source>
</evidence>
<keyword evidence="2" id="KW-0004">4Fe-4S</keyword>
<dbReference type="KEGG" id="sgv:B1H19_03010"/>
<evidence type="ECO:0000313" key="12">
    <source>
        <dbReference type="EMBL" id="ARF53270.1"/>
    </source>
</evidence>
<keyword evidence="13" id="KW-1185">Reference proteome</keyword>
<dbReference type="SFLD" id="SFLDG01123">
    <property type="entry name" value="methyltransferase_(Class_B)"/>
    <property type="match status" value="1"/>
</dbReference>
<dbReference type="GO" id="GO:0051539">
    <property type="term" value="F:4 iron, 4 sulfur cluster binding"/>
    <property type="evidence" value="ECO:0007669"/>
    <property type="project" value="UniProtKB-KW"/>
</dbReference>
<comment type="cofactor">
    <cofactor evidence="1">
        <name>[4Fe-4S] cluster</name>
        <dbReference type="ChEBI" id="CHEBI:49883"/>
    </cofactor>
</comment>
<dbReference type="InterPro" id="IPR023404">
    <property type="entry name" value="rSAM_horseshoe"/>
</dbReference>
<dbReference type="CDD" id="cd01335">
    <property type="entry name" value="Radical_SAM"/>
    <property type="match status" value="1"/>
</dbReference>
<keyword evidence="6" id="KW-0479">Metal-binding</keyword>
<evidence type="ECO:0000313" key="13">
    <source>
        <dbReference type="Proteomes" id="UP000192726"/>
    </source>
</evidence>
<evidence type="ECO:0000256" key="4">
    <source>
        <dbReference type="ARBA" id="ARBA00022679"/>
    </source>
</evidence>
<dbReference type="SFLD" id="SFLDG01082">
    <property type="entry name" value="B12-binding_domain_containing"/>
    <property type="match status" value="1"/>
</dbReference>
<dbReference type="GO" id="GO:0031419">
    <property type="term" value="F:cobalamin binding"/>
    <property type="evidence" value="ECO:0007669"/>
    <property type="project" value="InterPro"/>
</dbReference>
<proteinExistence type="predicted"/>
<evidence type="ECO:0000256" key="5">
    <source>
        <dbReference type="ARBA" id="ARBA00022691"/>
    </source>
</evidence>
<keyword evidence="3" id="KW-0489">Methyltransferase</keyword>
<organism evidence="12 13">
    <name type="scientific">Streptomyces gilvosporeus</name>
    <dbReference type="NCBI Taxonomy" id="553510"/>
    <lineage>
        <taxon>Bacteria</taxon>
        <taxon>Bacillati</taxon>
        <taxon>Actinomycetota</taxon>
        <taxon>Actinomycetes</taxon>
        <taxon>Kitasatosporales</taxon>
        <taxon>Streptomycetaceae</taxon>
        <taxon>Streptomyces</taxon>
    </lineage>
</organism>
<gene>
    <name evidence="12" type="ORF">B1H19_03010</name>
</gene>
<dbReference type="STRING" id="553510.B1H19_03010"/>
<dbReference type="SUPFAM" id="SSF102114">
    <property type="entry name" value="Radical SAM enzymes"/>
    <property type="match status" value="1"/>
</dbReference>
<dbReference type="Pfam" id="PF04055">
    <property type="entry name" value="Radical_SAM"/>
    <property type="match status" value="1"/>
</dbReference>
<dbReference type="GO" id="GO:0003824">
    <property type="term" value="F:catalytic activity"/>
    <property type="evidence" value="ECO:0007669"/>
    <property type="project" value="InterPro"/>
</dbReference>
<dbReference type="PANTHER" id="PTHR43409:SF7">
    <property type="entry name" value="BLL1977 PROTEIN"/>
    <property type="match status" value="1"/>
</dbReference>
<dbReference type="Gene3D" id="3.80.30.20">
    <property type="entry name" value="tm_1862 like domain"/>
    <property type="match status" value="1"/>
</dbReference>
<evidence type="ECO:0000256" key="7">
    <source>
        <dbReference type="ARBA" id="ARBA00023004"/>
    </source>
</evidence>
<evidence type="ECO:0000256" key="1">
    <source>
        <dbReference type="ARBA" id="ARBA00001966"/>
    </source>
</evidence>
<feature type="domain" description="B12-binding" evidence="10">
    <location>
        <begin position="16"/>
        <end position="181"/>
    </location>
</feature>
<name>A0A1V0TK70_9ACTN</name>
<dbReference type="OrthoDB" id="5298546at2"/>
<keyword evidence="7" id="KW-0408">Iron</keyword>
<protein>
    <submittedName>
        <fullName evidence="12">Uncharacterized protein</fullName>
    </submittedName>
</protein>
<dbReference type="SMART" id="SM00729">
    <property type="entry name" value="Elp3"/>
    <property type="match status" value="1"/>
</dbReference>
<keyword evidence="8" id="KW-0411">Iron-sulfur</keyword>